<reference evidence="1 2" key="1">
    <citation type="submission" date="2024-02" db="EMBL/GenBank/DDBJ databases">
        <title>Discinaceae phylogenomics.</title>
        <authorList>
            <person name="Dirks A.C."/>
            <person name="James T.Y."/>
        </authorList>
    </citation>
    <scope>NUCLEOTIDE SEQUENCE [LARGE SCALE GENOMIC DNA]</scope>
    <source>
        <strain evidence="1 2">ACD0624</strain>
    </source>
</reference>
<accession>A0ABR3GB54</accession>
<sequence>MAPFVNLFNNQLQPATVFSANFTSANVATLLRGIRDNPAAYGLDATAATVARAFVNAQGGLIDIIPNPITVNNMDIRDIGAALGYLFSRQPIAQQNLETGYRPVLHAYGRVLRAVSDAIGMSTVVFDPTTSRWFFGATIPVLAANRGRKAQVQADRLRQLKAALLLRNVPLPPFPQRTLRELAMQLSNVKVPDQAHANHRIAPLNILQLYERLLTTLVTDSSGTYPMTLTFTTNLTQFNIARENIINAELPAWRQAIITALTPDAAFRTYLQRFLANSTGPEFGHCAESFPFIRILRDVANRAPGQGLAMVPWKMDDLTPQQVTTGTASYNTRRTFRYPCENCTQVLLLAGMTQNVFNTYIRTVIIPTFDPNVT</sequence>
<name>A0ABR3GB54_9PEZI</name>
<keyword evidence="2" id="KW-1185">Reference proteome</keyword>
<comment type="caution">
    <text evidence="1">The sequence shown here is derived from an EMBL/GenBank/DDBJ whole genome shotgun (WGS) entry which is preliminary data.</text>
</comment>
<evidence type="ECO:0000313" key="1">
    <source>
        <dbReference type="EMBL" id="KAL0633093.1"/>
    </source>
</evidence>
<protein>
    <submittedName>
        <fullName evidence="1">Uncharacterized protein</fullName>
    </submittedName>
</protein>
<dbReference type="EMBL" id="JBBBZM010000137">
    <property type="protein sequence ID" value="KAL0633093.1"/>
    <property type="molecule type" value="Genomic_DNA"/>
</dbReference>
<evidence type="ECO:0000313" key="2">
    <source>
        <dbReference type="Proteomes" id="UP001447188"/>
    </source>
</evidence>
<dbReference type="Proteomes" id="UP001447188">
    <property type="component" value="Unassembled WGS sequence"/>
</dbReference>
<gene>
    <name evidence="1" type="ORF">Q9L58_007993</name>
</gene>
<organism evidence="1 2">
    <name type="scientific">Discina gigas</name>
    <dbReference type="NCBI Taxonomy" id="1032678"/>
    <lineage>
        <taxon>Eukaryota</taxon>
        <taxon>Fungi</taxon>
        <taxon>Dikarya</taxon>
        <taxon>Ascomycota</taxon>
        <taxon>Pezizomycotina</taxon>
        <taxon>Pezizomycetes</taxon>
        <taxon>Pezizales</taxon>
        <taxon>Discinaceae</taxon>
        <taxon>Discina</taxon>
    </lineage>
</organism>
<proteinExistence type="predicted"/>